<proteinExistence type="predicted"/>
<protein>
    <submittedName>
        <fullName evidence="1">Uncharacterized protein</fullName>
    </submittedName>
</protein>
<accession>A0A0A9C3X5</accession>
<reference evidence="1" key="2">
    <citation type="journal article" date="2015" name="Data Brief">
        <title>Shoot transcriptome of the giant reed, Arundo donax.</title>
        <authorList>
            <person name="Barrero R.A."/>
            <person name="Guerrero F.D."/>
            <person name="Moolhuijzen P."/>
            <person name="Goolsby J.A."/>
            <person name="Tidwell J."/>
            <person name="Bellgard S.E."/>
            <person name="Bellgard M.I."/>
        </authorList>
    </citation>
    <scope>NUCLEOTIDE SEQUENCE</scope>
    <source>
        <tissue evidence="1">Shoot tissue taken approximately 20 cm above the soil surface</tissue>
    </source>
</reference>
<organism evidence="1">
    <name type="scientific">Arundo donax</name>
    <name type="common">Giant reed</name>
    <name type="synonym">Donax arundinaceus</name>
    <dbReference type="NCBI Taxonomy" id="35708"/>
    <lineage>
        <taxon>Eukaryota</taxon>
        <taxon>Viridiplantae</taxon>
        <taxon>Streptophyta</taxon>
        <taxon>Embryophyta</taxon>
        <taxon>Tracheophyta</taxon>
        <taxon>Spermatophyta</taxon>
        <taxon>Magnoliopsida</taxon>
        <taxon>Liliopsida</taxon>
        <taxon>Poales</taxon>
        <taxon>Poaceae</taxon>
        <taxon>PACMAD clade</taxon>
        <taxon>Arundinoideae</taxon>
        <taxon>Arundineae</taxon>
        <taxon>Arundo</taxon>
    </lineage>
</organism>
<sequence>MTCAISTKSCSGLHLEVTLET</sequence>
<dbReference type="AlphaFoldDB" id="A0A0A9C3X5"/>
<evidence type="ECO:0000313" key="1">
    <source>
        <dbReference type="EMBL" id="JAD70291.1"/>
    </source>
</evidence>
<reference evidence="1" key="1">
    <citation type="submission" date="2014-09" db="EMBL/GenBank/DDBJ databases">
        <authorList>
            <person name="Magalhaes I.L.F."/>
            <person name="Oliveira U."/>
            <person name="Santos F.R."/>
            <person name="Vidigal T.H.D.A."/>
            <person name="Brescovit A.D."/>
            <person name="Santos A.J."/>
        </authorList>
    </citation>
    <scope>NUCLEOTIDE SEQUENCE</scope>
    <source>
        <tissue evidence="1">Shoot tissue taken approximately 20 cm above the soil surface</tissue>
    </source>
</reference>
<name>A0A0A9C3X5_ARUDO</name>
<dbReference type="EMBL" id="GBRH01227604">
    <property type="protein sequence ID" value="JAD70291.1"/>
    <property type="molecule type" value="Transcribed_RNA"/>
</dbReference>